<accession>W6ZXA6</accession>
<feature type="compositionally biased region" description="Polar residues" evidence="1">
    <location>
        <begin position="610"/>
        <end position="619"/>
    </location>
</feature>
<evidence type="ECO:0000313" key="3">
    <source>
        <dbReference type="EMBL" id="EUD63895.1"/>
    </source>
</evidence>
<feature type="region of interest" description="Disordered" evidence="1">
    <location>
        <begin position="574"/>
        <end position="651"/>
    </location>
</feature>
<dbReference type="Proteomes" id="UP000030640">
    <property type="component" value="Unassembled WGS sequence"/>
</dbReference>
<reference evidence="3 4" key="1">
    <citation type="submission" date="2013-02" db="EMBL/GenBank/DDBJ databases">
        <title>The Genome Sequence of Plasmodium inui San Antonio 1.</title>
        <authorList>
            <consortium name="The Broad Institute Genome Sequencing Platform"/>
            <consortium name="The Broad Institute Genome Sequencing Center for Infectious Disease"/>
            <person name="Neafsey D."/>
            <person name="Cheeseman I."/>
            <person name="Volkman S."/>
            <person name="Adams J."/>
            <person name="Walker B."/>
            <person name="Young S.K."/>
            <person name="Zeng Q."/>
            <person name="Gargeya S."/>
            <person name="Fitzgerald M."/>
            <person name="Haas B."/>
            <person name="Abouelleil A."/>
            <person name="Alvarado L."/>
            <person name="Arachchi H.M."/>
            <person name="Berlin A.M."/>
            <person name="Chapman S.B."/>
            <person name="Dewar J."/>
            <person name="Goldberg J."/>
            <person name="Griggs A."/>
            <person name="Gujja S."/>
            <person name="Hansen M."/>
            <person name="Howarth C."/>
            <person name="Imamovic A."/>
            <person name="Larimer J."/>
            <person name="McCowan C."/>
            <person name="Murphy C."/>
            <person name="Neiman D."/>
            <person name="Pearson M."/>
            <person name="Priest M."/>
            <person name="Roberts A."/>
            <person name="Saif S."/>
            <person name="Shea T."/>
            <person name="Sisk P."/>
            <person name="Sykes S."/>
            <person name="Wortman J."/>
            <person name="Nusbaum C."/>
            <person name="Birren B."/>
        </authorList>
    </citation>
    <scope>NUCLEOTIDE SEQUENCE [LARGE SCALE GENOMIC DNA]</scope>
    <source>
        <strain evidence="3 4">San Antonio 1</strain>
    </source>
</reference>
<feature type="region of interest" description="Disordered" evidence="1">
    <location>
        <begin position="1"/>
        <end position="69"/>
    </location>
</feature>
<feature type="compositionally biased region" description="Polar residues" evidence="1">
    <location>
        <begin position="156"/>
        <end position="167"/>
    </location>
</feature>
<feature type="compositionally biased region" description="Basic and acidic residues" evidence="1">
    <location>
        <begin position="496"/>
        <end position="515"/>
    </location>
</feature>
<evidence type="ECO:0000256" key="1">
    <source>
        <dbReference type="SAM" id="MobiDB-lite"/>
    </source>
</evidence>
<keyword evidence="2" id="KW-0472">Membrane</keyword>
<dbReference type="VEuPathDB" id="PlasmoDB:C922_05725"/>
<organism evidence="3 4">
    <name type="scientific">Plasmodium inui San Antonio 1</name>
    <dbReference type="NCBI Taxonomy" id="1237626"/>
    <lineage>
        <taxon>Eukaryota</taxon>
        <taxon>Sar</taxon>
        <taxon>Alveolata</taxon>
        <taxon>Apicomplexa</taxon>
        <taxon>Aconoidasida</taxon>
        <taxon>Haemosporida</taxon>
        <taxon>Plasmodiidae</taxon>
        <taxon>Plasmodium</taxon>
        <taxon>Plasmodium (Plasmodium)</taxon>
    </lineage>
</organism>
<dbReference type="RefSeq" id="XP_008819518.1">
    <property type="nucleotide sequence ID" value="XM_008821296.1"/>
</dbReference>
<name>W6ZXA6_9APIC</name>
<feature type="transmembrane region" description="Helical" evidence="2">
    <location>
        <begin position="657"/>
        <end position="679"/>
    </location>
</feature>
<evidence type="ECO:0000313" key="4">
    <source>
        <dbReference type="Proteomes" id="UP000030640"/>
    </source>
</evidence>
<feature type="region of interest" description="Disordered" evidence="1">
    <location>
        <begin position="476"/>
        <end position="541"/>
    </location>
</feature>
<gene>
    <name evidence="3" type="ORF">C922_05725</name>
</gene>
<dbReference type="GeneID" id="20040999"/>
<feature type="compositionally biased region" description="Polar residues" evidence="1">
    <location>
        <begin position="580"/>
        <end position="589"/>
    </location>
</feature>
<dbReference type="EMBL" id="KI965611">
    <property type="protein sequence ID" value="EUD63895.1"/>
    <property type="molecule type" value="Genomic_DNA"/>
</dbReference>
<keyword evidence="2" id="KW-1133">Transmembrane helix</keyword>
<proteinExistence type="predicted"/>
<feature type="region of interest" description="Disordered" evidence="1">
    <location>
        <begin position="125"/>
        <end position="178"/>
    </location>
</feature>
<keyword evidence="4" id="KW-1185">Reference proteome</keyword>
<sequence length="716" mass="79784">MEGKNNSGPEDSKVKDLKREPPITKDTRRKEGVSPEGNHVQESNKRVYGLRRPPNQERIQKTPPAQPNQEALKAILSRREHLRGEFMARPREEARIRGTQGILYGTGPNLEITPGSRKSIRKYQESNSKMKMRGRSNRLFPRSRTSPERENGGTGIRTQELTDQTGAEVTARKSGRGDNEIKKVVEMGSGVLSLKDHSWSRKYASKKSEDCEPEYNLYCLGKYGKRDHASRGFLGSLAASLMQLNRDLDWNDFITNKRGLKGYILGPNSDEHTWKGLLSCVVSKALQIPSIVTNSENQEVRVWTSKKWQELLKHGTDKDWSRGTTGRNMIMAVGCIIAALMVPRTRGRDMTQEIRMGCKSVWEQVSLELKPQVVPGAATEIQKLKQLIENIREVRGNNEDRYDGFGFLMTLYYGLMSCCKYGRNYELTRLIRKGAWSLDKMGACKLGEGNINCEGQLSQIEGDALNIWTRGTSPLVSSTLRTPPPTIKITAGSDTEDQRDKAKVQEIKEKNEAKKAQLVASRRAAPTNHGIIATPGVTHTLTSNNRQAPVAIPSPPVPLREPSAALPRTDLELAKEEQQTSDVEVSSPQPELRQHSGQRHNRTPDEHHSSLNQTVNNTKVSEEGPSSPDSEPPEAKGAEWEETSTPRHMQRGAEGSGIIGIIGAAVAGLLALASSYGLYRIFKSRKGRNGPENFRREQFIGRVGYGVPQQSARKID</sequence>
<dbReference type="AlphaFoldDB" id="W6ZXA6"/>
<feature type="compositionally biased region" description="Basic and acidic residues" evidence="1">
    <location>
        <begin position="10"/>
        <end position="33"/>
    </location>
</feature>
<evidence type="ECO:0000256" key="2">
    <source>
        <dbReference type="SAM" id="Phobius"/>
    </source>
</evidence>
<protein>
    <submittedName>
        <fullName evidence="3">Uncharacterized protein</fullName>
    </submittedName>
</protein>
<keyword evidence="2" id="KW-0812">Transmembrane</keyword>